<accession>A0A1M6LQ41</accession>
<gene>
    <name evidence="4" type="ORF">SAMN02745138_00393</name>
</gene>
<dbReference type="RefSeq" id="WP_072848587.1">
    <property type="nucleotide sequence ID" value="NZ_FRAH01000005.1"/>
</dbReference>
<dbReference type="Gene3D" id="1.10.10.10">
    <property type="entry name" value="Winged helix-like DNA-binding domain superfamily/Winged helix DNA-binding domain"/>
    <property type="match status" value="1"/>
</dbReference>
<proteinExistence type="predicted"/>
<organism evidence="4 5">
    <name type="scientific">Anaerotignum lactatifermentans DSM 14214</name>
    <dbReference type="NCBI Taxonomy" id="1121323"/>
    <lineage>
        <taxon>Bacteria</taxon>
        <taxon>Bacillati</taxon>
        <taxon>Bacillota</taxon>
        <taxon>Clostridia</taxon>
        <taxon>Lachnospirales</taxon>
        <taxon>Anaerotignaceae</taxon>
        <taxon>Anaerotignum</taxon>
    </lineage>
</organism>
<dbReference type="GO" id="GO:0046872">
    <property type="term" value="F:metal ion binding"/>
    <property type="evidence" value="ECO:0007669"/>
    <property type="project" value="UniProtKB-KW"/>
</dbReference>
<dbReference type="InterPro" id="IPR035922">
    <property type="entry name" value="3H_dom_sf"/>
</dbReference>
<dbReference type="EMBL" id="FRAH01000005">
    <property type="protein sequence ID" value="SHJ73314.1"/>
    <property type="molecule type" value="Genomic_DNA"/>
</dbReference>
<dbReference type="InterPro" id="IPR004173">
    <property type="entry name" value="3H_domain"/>
</dbReference>
<dbReference type="PANTHER" id="PTHR40068:SF1">
    <property type="entry name" value="TRANSCRIPTION REPRESSOR NIAR-RELATED"/>
    <property type="match status" value="1"/>
</dbReference>
<feature type="binding site" evidence="1">
    <location>
        <position position="84"/>
    </location>
    <ligand>
        <name>Ni(2+)</name>
        <dbReference type="ChEBI" id="CHEBI:49786"/>
    </ligand>
</feature>
<dbReference type="Pfam" id="PF02829">
    <property type="entry name" value="3H"/>
    <property type="match status" value="1"/>
</dbReference>
<feature type="binding site" evidence="1">
    <location>
        <position position="76"/>
    </location>
    <ligand>
        <name>Ni(2+)</name>
        <dbReference type="ChEBI" id="CHEBI:49786"/>
    </ligand>
</feature>
<keyword evidence="1" id="KW-0479">Metal-binding</keyword>
<dbReference type="InterPro" id="IPR026043">
    <property type="entry name" value="NadR"/>
</dbReference>
<dbReference type="InterPro" id="IPR036390">
    <property type="entry name" value="WH_DNA-bd_sf"/>
</dbReference>
<dbReference type="PANTHER" id="PTHR40068">
    <property type="entry name" value="TRANSCRIPTION REPRESSOR NIAR-RELATED"/>
    <property type="match status" value="1"/>
</dbReference>
<dbReference type="Pfam" id="PF08279">
    <property type="entry name" value="HTH_11"/>
    <property type="match status" value="1"/>
</dbReference>
<dbReference type="PIRSF" id="PIRSF037847">
    <property type="entry name" value="NiaR"/>
    <property type="match status" value="1"/>
</dbReference>
<feature type="domain" description="3H" evidence="2">
    <location>
        <begin position="73"/>
        <end position="168"/>
    </location>
</feature>
<keyword evidence="5" id="KW-1185">Reference proteome</keyword>
<dbReference type="SUPFAM" id="SSF46785">
    <property type="entry name" value="Winged helix' DNA-binding domain"/>
    <property type="match status" value="1"/>
</dbReference>
<evidence type="ECO:0000259" key="3">
    <source>
        <dbReference type="Pfam" id="PF08279"/>
    </source>
</evidence>
<keyword evidence="1" id="KW-0533">Nickel</keyword>
<sequence>MESEKRRQKIIELLKKQEEPISGSQLAEQFGVTRQVIVKDMGMIKAGGLPLLATAKGYLLQKETDGLHRREIRVCHNREQIGDEMQLIVDLGGYILNTHVDHPIYGSVGESLRIKSRRDIQNFLAKTEETGCMPLLELTNGVHSHTIAAEDEQTLDEICAELQNAGYLLK</sequence>
<dbReference type="SUPFAM" id="SSF75500">
    <property type="entry name" value="Putative transcriptional regulator TM1602, C-terminal domain"/>
    <property type="match status" value="1"/>
</dbReference>
<feature type="binding site" evidence="1">
    <location>
        <position position="143"/>
    </location>
    <ligand>
        <name>Ni(2+)</name>
        <dbReference type="ChEBI" id="CHEBI:49786"/>
    </ligand>
</feature>
<feature type="domain" description="Helix-turn-helix type 11" evidence="3">
    <location>
        <begin position="6"/>
        <end position="58"/>
    </location>
</feature>
<reference evidence="4 5" key="1">
    <citation type="submission" date="2016-11" db="EMBL/GenBank/DDBJ databases">
        <authorList>
            <person name="Jaros S."/>
            <person name="Januszkiewicz K."/>
            <person name="Wedrychowicz H."/>
        </authorList>
    </citation>
    <scope>NUCLEOTIDE SEQUENCE [LARGE SCALE GENOMIC DNA]</scope>
    <source>
        <strain evidence="4 5">DSM 14214</strain>
    </source>
</reference>
<dbReference type="OrthoDB" id="9792661at2"/>
<dbReference type="Proteomes" id="UP000183975">
    <property type="component" value="Unassembled WGS sequence"/>
</dbReference>
<dbReference type="AlphaFoldDB" id="A0A1M6LQ41"/>
<protein>
    <recommendedName>
        <fullName evidence="6">Transcription repressor NadR</fullName>
    </recommendedName>
</protein>
<evidence type="ECO:0000259" key="2">
    <source>
        <dbReference type="Pfam" id="PF02829"/>
    </source>
</evidence>
<dbReference type="Gene3D" id="3.30.1340.20">
    <property type="entry name" value="3H domain"/>
    <property type="match status" value="1"/>
</dbReference>
<evidence type="ECO:0000256" key="1">
    <source>
        <dbReference type="PIRSR" id="PIRSR037847-1"/>
    </source>
</evidence>
<evidence type="ECO:0000313" key="4">
    <source>
        <dbReference type="EMBL" id="SHJ73314.1"/>
    </source>
</evidence>
<dbReference type="InterPro" id="IPR013196">
    <property type="entry name" value="HTH_11"/>
</dbReference>
<feature type="binding site" evidence="1">
    <location>
        <position position="145"/>
    </location>
    <ligand>
        <name>Ni(2+)</name>
        <dbReference type="ChEBI" id="CHEBI:49786"/>
    </ligand>
</feature>
<dbReference type="InterPro" id="IPR036388">
    <property type="entry name" value="WH-like_DNA-bd_sf"/>
</dbReference>
<evidence type="ECO:0000313" key="5">
    <source>
        <dbReference type="Proteomes" id="UP000183975"/>
    </source>
</evidence>
<name>A0A1M6LQ41_9FIRM</name>
<evidence type="ECO:0008006" key="6">
    <source>
        <dbReference type="Google" id="ProtNLM"/>
    </source>
</evidence>